<dbReference type="CDD" id="cd00093">
    <property type="entry name" value="HTH_XRE"/>
    <property type="match status" value="1"/>
</dbReference>
<dbReference type="Proteomes" id="UP000013988">
    <property type="component" value="Unassembled WGS sequence"/>
</dbReference>
<sequence>MPYIELKVLRCRNKLSQGDIAKKLDITTASYNKKENGKQAFSLLEAKK</sequence>
<feature type="domain" description="HTH cro/C1-type" evidence="1">
    <location>
        <begin position="6"/>
        <end position="48"/>
    </location>
</feature>
<name>R9BZN5_9CLOT</name>
<dbReference type="PROSITE" id="PS50943">
    <property type="entry name" value="HTH_CROC1"/>
    <property type="match status" value="1"/>
</dbReference>
<dbReference type="GO" id="GO:0003677">
    <property type="term" value="F:DNA binding"/>
    <property type="evidence" value="ECO:0007669"/>
    <property type="project" value="InterPro"/>
</dbReference>
<dbReference type="Pfam" id="PF01381">
    <property type="entry name" value="HTH_3"/>
    <property type="match status" value="1"/>
</dbReference>
<dbReference type="InterPro" id="IPR001387">
    <property type="entry name" value="Cro/C1-type_HTH"/>
</dbReference>
<evidence type="ECO:0000313" key="3">
    <source>
        <dbReference type="Proteomes" id="UP000013988"/>
    </source>
</evidence>
<evidence type="ECO:0000259" key="1">
    <source>
        <dbReference type="PROSITE" id="PS50943"/>
    </source>
</evidence>
<keyword evidence="3" id="KW-1185">Reference proteome</keyword>
<comment type="caution">
    <text evidence="2">The sequence shown here is derived from an EMBL/GenBank/DDBJ whole genome shotgun (WGS) entry which is preliminary data.</text>
</comment>
<gene>
    <name evidence="2" type="ORF">A500_17265</name>
</gene>
<reference evidence="2 3" key="1">
    <citation type="submission" date="2013-03" db="EMBL/GenBank/DDBJ databases">
        <title>Whole genome shotgun sequencing of Clostridium sartagoforme AAU1.</title>
        <authorList>
            <person name="Joshi C.G."/>
            <person name="Duggirala S.M."/>
            <person name="Nathani N.M."/>
            <person name="Bhatt V.D."/>
            <person name="Patel A.K."/>
            <person name="Pandya P.R."/>
            <person name="KaPatel J.A."/>
        </authorList>
    </citation>
    <scope>NUCLEOTIDE SEQUENCE [LARGE SCALE GENOMIC DNA]</scope>
    <source>
        <strain evidence="2 3">AAU1</strain>
    </source>
</reference>
<dbReference type="InterPro" id="IPR010982">
    <property type="entry name" value="Lambda_DNA-bd_dom_sf"/>
</dbReference>
<dbReference type="OrthoDB" id="1684348at2"/>
<dbReference type="PATRIC" id="fig|1202534.3.peg.3436"/>
<dbReference type="EMBL" id="ASRV01000205">
    <property type="protein sequence ID" value="EOR20406.1"/>
    <property type="molecule type" value="Genomic_DNA"/>
</dbReference>
<organism evidence="2 3">
    <name type="scientific">Clostridium sartagoforme AAU1</name>
    <dbReference type="NCBI Taxonomy" id="1202534"/>
    <lineage>
        <taxon>Bacteria</taxon>
        <taxon>Bacillati</taxon>
        <taxon>Bacillota</taxon>
        <taxon>Clostridia</taxon>
        <taxon>Eubacteriales</taxon>
        <taxon>Clostridiaceae</taxon>
        <taxon>Clostridium</taxon>
    </lineage>
</organism>
<dbReference type="AlphaFoldDB" id="R9BZN5"/>
<evidence type="ECO:0000313" key="2">
    <source>
        <dbReference type="EMBL" id="EOR20406.1"/>
    </source>
</evidence>
<proteinExistence type="predicted"/>
<dbReference type="SUPFAM" id="SSF47413">
    <property type="entry name" value="lambda repressor-like DNA-binding domains"/>
    <property type="match status" value="1"/>
</dbReference>
<dbReference type="Gene3D" id="1.10.260.40">
    <property type="entry name" value="lambda repressor-like DNA-binding domains"/>
    <property type="match status" value="1"/>
</dbReference>
<dbReference type="RefSeq" id="WP_016208685.1">
    <property type="nucleotide sequence ID" value="NZ_ASRV01000205.1"/>
</dbReference>
<accession>R9BZN5</accession>
<protein>
    <recommendedName>
        <fullName evidence="1">HTH cro/C1-type domain-containing protein</fullName>
    </recommendedName>
</protein>